<dbReference type="Gene3D" id="2.160.10.10">
    <property type="entry name" value="Hexapeptide repeat proteins"/>
    <property type="match status" value="1"/>
</dbReference>
<dbReference type="GO" id="GO:0005737">
    <property type="term" value="C:cytoplasm"/>
    <property type="evidence" value="ECO:0007669"/>
    <property type="project" value="UniProtKB-SubCell"/>
</dbReference>
<dbReference type="InterPro" id="IPR029098">
    <property type="entry name" value="Acetyltransf_C"/>
</dbReference>
<comment type="catalytic activity">
    <reaction evidence="8">
        <text>a (3R)-hydroxyacyl-[ACP] + UDP-N-acetyl-alpha-D-glucosamine = a UDP-3-O-[(3R)-3-hydroxyacyl]-N-acetyl-alpha-D-glucosamine + holo-[ACP]</text>
        <dbReference type="Rhea" id="RHEA:67812"/>
        <dbReference type="Rhea" id="RHEA-COMP:9685"/>
        <dbReference type="Rhea" id="RHEA-COMP:9945"/>
        <dbReference type="ChEBI" id="CHEBI:57705"/>
        <dbReference type="ChEBI" id="CHEBI:64479"/>
        <dbReference type="ChEBI" id="CHEBI:78827"/>
        <dbReference type="ChEBI" id="CHEBI:173225"/>
        <dbReference type="EC" id="2.3.1.129"/>
    </reaction>
</comment>
<evidence type="ECO:0000256" key="7">
    <source>
        <dbReference type="ARBA" id="ARBA00023315"/>
    </source>
</evidence>
<evidence type="ECO:0000256" key="1">
    <source>
        <dbReference type="ARBA" id="ARBA00022490"/>
    </source>
</evidence>
<dbReference type="SUPFAM" id="SSF51161">
    <property type="entry name" value="Trimeric LpxA-like enzymes"/>
    <property type="match status" value="1"/>
</dbReference>
<accession>A0A7C9THK0</accession>
<evidence type="ECO:0000313" key="10">
    <source>
        <dbReference type="EMBL" id="NDY90679.1"/>
    </source>
</evidence>
<keyword evidence="3 8" id="KW-0441">Lipid A biosynthesis</keyword>
<dbReference type="RefSeq" id="WP_163456543.1">
    <property type="nucleotide sequence ID" value="NZ_JAAGOH010000005.1"/>
</dbReference>
<organism evidence="10 11">
    <name type="scientific">Ideonella livida</name>
    <dbReference type="NCBI Taxonomy" id="2707176"/>
    <lineage>
        <taxon>Bacteria</taxon>
        <taxon>Pseudomonadati</taxon>
        <taxon>Pseudomonadota</taxon>
        <taxon>Betaproteobacteria</taxon>
        <taxon>Burkholderiales</taxon>
        <taxon>Sphaerotilaceae</taxon>
        <taxon>Ideonella</taxon>
    </lineage>
</organism>
<evidence type="ECO:0000256" key="6">
    <source>
        <dbReference type="ARBA" id="ARBA00023098"/>
    </source>
</evidence>
<feature type="domain" description="UDP N-acetylglucosamine O-acyltransferase C-terminal" evidence="9">
    <location>
        <begin position="176"/>
        <end position="283"/>
    </location>
</feature>
<dbReference type="NCBIfam" id="TIGR01852">
    <property type="entry name" value="lipid_A_lpxA"/>
    <property type="match status" value="1"/>
</dbReference>
<evidence type="ECO:0000256" key="4">
    <source>
        <dbReference type="ARBA" id="ARBA00022679"/>
    </source>
</evidence>
<dbReference type="GO" id="GO:0008780">
    <property type="term" value="F:acyl-[acyl-carrier-protein]-UDP-N-acetylglucosamine O-acyltransferase activity"/>
    <property type="evidence" value="ECO:0007669"/>
    <property type="project" value="UniProtKB-UniRule"/>
</dbReference>
<evidence type="ECO:0000256" key="2">
    <source>
        <dbReference type="ARBA" id="ARBA00022516"/>
    </source>
</evidence>
<keyword evidence="2 8" id="KW-0444">Lipid biosynthesis</keyword>
<dbReference type="NCBIfam" id="NF003657">
    <property type="entry name" value="PRK05289.1"/>
    <property type="match status" value="1"/>
</dbReference>
<name>A0A7C9THK0_9BURK</name>
<dbReference type="InterPro" id="IPR001451">
    <property type="entry name" value="Hexapep"/>
</dbReference>
<evidence type="ECO:0000313" key="11">
    <source>
        <dbReference type="Proteomes" id="UP000484255"/>
    </source>
</evidence>
<evidence type="ECO:0000256" key="5">
    <source>
        <dbReference type="ARBA" id="ARBA00022737"/>
    </source>
</evidence>
<dbReference type="Pfam" id="PF00132">
    <property type="entry name" value="Hexapep"/>
    <property type="match status" value="1"/>
</dbReference>
<dbReference type="UniPathway" id="UPA00359">
    <property type="reaction ID" value="UER00477"/>
</dbReference>
<dbReference type="PIRSF" id="PIRSF000456">
    <property type="entry name" value="UDP-GlcNAc_acltr"/>
    <property type="match status" value="1"/>
</dbReference>
<protein>
    <recommendedName>
        <fullName evidence="8">Acyl-[acyl-carrier-protein]--UDP-N-acetylglucosamine O-acyltransferase</fullName>
        <shortName evidence="8">UDP-N-acetylglucosamine acyltransferase</shortName>
        <ecNumber evidence="8">2.3.1.129</ecNumber>
    </recommendedName>
</protein>
<evidence type="ECO:0000256" key="8">
    <source>
        <dbReference type="HAMAP-Rule" id="MF_00387"/>
    </source>
</evidence>
<dbReference type="InterPro" id="IPR010137">
    <property type="entry name" value="Lipid_A_LpxA"/>
</dbReference>
<keyword evidence="5 8" id="KW-0677">Repeat</keyword>
<dbReference type="Pfam" id="PF13720">
    <property type="entry name" value="Acetyltransf_11"/>
    <property type="match status" value="1"/>
</dbReference>
<dbReference type="AlphaFoldDB" id="A0A7C9THK0"/>
<keyword evidence="4 8" id="KW-0808">Transferase</keyword>
<dbReference type="PANTHER" id="PTHR43480">
    <property type="entry name" value="ACYL-[ACYL-CARRIER-PROTEIN]--UDP-N-ACETYLGLUCOSAMINE O-ACYLTRANSFERASE"/>
    <property type="match status" value="1"/>
</dbReference>
<reference evidence="10 11" key="1">
    <citation type="submission" date="2020-02" db="EMBL/GenBank/DDBJ databases">
        <title>Ideonella bacterium strain TBM-1.</title>
        <authorList>
            <person name="Chen W.-M."/>
        </authorList>
    </citation>
    <scope>NUCLEOTIDE SEQUENCE [LARGE SCALE GENOMIC DNA]</scope>
    <source>
        <strain evidence="10 11">TBM-1</strain>
    </source>
</reference>
<keyword evidence="7 8" id="KW-0012">Acyltransferase</keyword>
<comment type="similarity">
    <text evidence="8">Belongs to the transferase hexapeptide repeat family. LpxA subfamily.</text>
</comment>
<dbReference type="PANTHER" id="PTHR43480:SF1">
    <property type="entry name" value="ACYL-[ACYL-CARRIER-PROTEIN]--UDP-N-ACETYLGLUCOSAMINE O-ACYLTRANSFERASE, MITOCHONDRIAL-RELATED"/>
    <property type="match status" value="1"/>
</dbReference>
<keyword evidence="6 8" id="KW-0443">Lipid metabolism</keyword>
<dbReference type="InterPro" id="IPR018357">
    <property type="entry name" value="Hexapep_transf_CS"/>
</dbReference>
<dbReference type="Proteomes" id="UP000484255">
    <property type="component" value="Unassembled WGS sequence"/>
</dbReference>
<evidence type="ECO:0000256" key="3">
    <source>
        <dbReference type="ARBA" id="ARBA00022556"/>
    </source>
</evidence>
<comment type="subcellular location">
    <subcellularLocation>
        <location evidence="8">Cytoplasm</location>
    </subcellularLocation>
</comment>
<dbReference type="HAMAP" id="MF_00387">
    <property type="entry name" value="LpxA"/>
    <property type="match status" value="1"/>
</dbReference>
<gene>
    <name evidence="8 10" type="primary">lpxA</name>
    <name evidence="10" type="ORF">G3A44_05640</name>
</gene>
<dbReference type="PROSITE" id="PS00101">
    <property type="entry name" value="HEXAPEP_TRANSFERASES"/>
    <property type="match status" value="1"/>
</dbReference>
<comment type="subunit">
    <text evidence="8">Homotrimer.</text>
</comment>
<dbReference type="InterPro" id="IPR037157">
    <property type="entry name" value="Acetyltransf_C_sf"/>
</dbReference>
<dbReference type="GO" id="GO:0009245">
    <property type="term" value="P:lipid A biosynthetic process"/>
    <property type="evidence" value="ECO:0007669"/>
    <property type="project" value="UniProtKB-UniRule"/>
</dbReference>
<proteinExistence type="inferred from homology"/>
<dbReference type="CDD" id="cd03351">
    <property type="entry name" value="LbH_UDP-GlcNAc_AT"/>
    <property type="match status" value="1"/>
</dbReference>
<keyword evidence="1 8" id="KW-0963">Cytoplasm</keyword>
<evidence type="ECO:0000259" key="9">
    <source>
        <dbReference type="Pfam" id="PF13720"/>
    </source>
</evidence>
<comment type="caution">
    <text evidence="10">The sequence shown here is derived from an EMBL/GenBank/DDBJ whole genome shotgun (WGS) entry which is preliminary data.</text>
</comment>
<dbReference type="InterPro" id="IPR011004">
    <property type="entry name" value="Trimer_LpxA-like_sf"/>
</dbReference>
<sequence length="284" mass="30077">MAIIHPTAIVDPAAELAEDVQVGAYTLIGPHVRIGAGTVVGPHCVIEGRTTIGSQNRFFQFCSIGAVPQDISHGQEETELRIGDRNTVREFCTFNTGTWKEEGVTRVGSDNWIMAYVHLAHDVRLGSHTILANNATLAGHVHVGDWAVIGGLTGVHQFVHIGAHAMIGFQGHVAQDVPPFMTVEGNPLAARAINLTGLRRRGFSAARISAIKQMHKLLYRSGLTLEQAVAAIQGLATAEEPAPAEAVEAPSAAARVEALVPGDVASDVATMVDFLAAAKRGIVR</sequence>
<dbReference type="Gene3D" id="1.20.1180.10">
    <property type="entry name" value="Udp N-acetylglucosamine O-acyltransferase, C-terminal domain"/>
    <property type="match status" value="1"/>
</dbReference>
<comment type="pathway">
    <text evidence="8">Glycolipid biosynthesis; lipid IV(A) biosynthesis; lipid IV(A) from (3R)-3-hydroxytetradecanoyl-[acyl-carrier-protein] and UDP-N-acetyl-alpha-D-glucosamine: step 1/6.</text>
</comment>
<dbReference type="EC" id="2.3.1.129" evidence="8"/>
<keyword evidence="11" id="KW-1185">Reference proteome</keyword>
<dbReference type="EMBL" id="JAAGOH010000005">
    <property type="protein sequence ID" value="NDY90679.1"/>
    <property type="molecule type" value="Genomic_DNA"/>
</dbReference>
<comment type="function">
    <text evidence="8">Involved in the biosynthesis of lipid A, a phosphorylated glycolipid that anchors the lipopolysaccharide to the outer membrane of the cell.</text>
</comment>
<dbReference type="GO" id="GO:0016020">
    <property type="term" value="C:membrane"/>
    <property type="evidence" value="ECO:0007669"/>
    <property type="project" value="GOC"/>
</dbReference>